<organism evidence="2 3">
    <name type="scientific">Petrolisthes cinctipes</name>
    <name type="common">Flat porcelain crab</name>
    <dbReference type="NCBI Taxonomy" id="88211"/>
    <lineage>
        <taxon>Eukaryota</taxon>
        <taxon>Metazoa</taxon>
        <taxon>Ecdysozoa</taxon>
        <taxon>Arthropoda</taxon>
        <taxon>Crustacea</taxon>
        <taxon>Multicrustacea</taxon>
        <taxon>Malacostraca</taxon>
        <taxon>Eumalacostraca</taxon>
        <taxon>Eucarida</taxon>
        <taxon>Decapoda</taxon>
        <taxon>Pleocyemata</taxon>
        <taxon>Anomura</taxon>
        <taxon>Galatheoidea</taxon>
        <taxon>Porcellanidae</taxon>
        <taxon>Petrolisthes</taxon>
    </lineage>
</organism>
<name>A0AAE1FZT8_PETCI</name>
<dbReference type="Proteomes" id="UP001286313">
    <property type="component" value="Unassembled WGS sequence"/>
</dbReference>
<dbReference type="InterPro" id="IPR004244">
    <property type="entry name" value="Transposase_22"/>
</dbReference>
<evidence type="ECO:0000256" key="1">
    <source>
        <dbReference type="SAM" id="Coils"/>
    </source>
</evidence>
<sequence>MTDLTKSLEFSQAEILDLKNNEKGLQKLNKEKQVAVEELQSRVAELNHRLNYQEGYTRRNNLRISGLKEQPVGETWEQTAVNVSKILEEKLQLPSVNLERAHRVGPAAAAASSHPRAVVVRFKNFSDREAAIRNATAGWLMVIPQYGHLMVQGGCRARPLVTGEYLATLQDVNKGFSGT</sequence>
<accession>A0AAE1FZT8</accession>
<feature type="coiled-coil region" evidence="1">
    <location>
        <begin position="1"/>
        <end position="49"/>
    </location>
</feature>
<evidence type="ECO:0000313" key="2">
    <source>
        <dbReference type="EMBL" id="KAK3882650.1"/>
    </source>
</evidence>
<keyword evidence="3" id="KW-1185">Reference proteome</keyword>
<keyword evidence="1" id="KW-0175">Coiled coil</keyword>
<proteinExistence type="predicted"/>
<dbReference type="PANTHER" id="PTHR11505">
    <property type="entry name" value="L1 TRANSPOSABLE ELEMENT-RELATED"/>
    <property type="match status" value="1"/>
</dbReference>
<gene>
    <name evidence="2" type="ORF">Pcinc_012986</name>
</gene>
<dbReference type="AlphaFoldDB" id="A0AAE1FZT8"/>
<reference evidence="2" key="1">
    <citation type="submission" date="2023-10" db="EMBL/GenBank/DDBJ databases">
        <title>Genome assemblies of two species of porcelain crab, Petrolisthes cinctipes and Petrolisthes manimaculis (Anomura: Porcellanidae).</title>
        <authorList>
            <person name="Angst P."/>
        </authorList>
    </citation>
    <scope>NUCLEOTIDE SEQUENCE</scope>
    <source>
        <strain evidence="2">PB745_01</strain>
        <tissue evidence="2">Gill</tissue>
    </source>
</reference>
<dbReference type="Gene3D" id="3.30.70.1820">
    <property type="entry name" value="L1 transposable element, RRM domain"/>
    <property type="match status" value="1"/>
</dbReference>
<protein>
    <submittedName>
        <fullName evidence="2">Uncharacterized protein</fullName>
    </submittedName>
</protein>
<dbReference type="EMBL" id="JAWQEG010001072">
    <property type="protein sequence ID" value="KAK3882650.1"/>
    <property type="molecule type" value="Genomic_DNA"/>
</dbReference>
<evidence type="ECO:0000313" key="3">
    <source>
        <dbReference type="Proteomes" id="UP001286313"/>
    </source>
</evidence>
<comment type="caution">
    <text evidence="2">The sequence shown here is derived from an EMBL/GenBank/DDBJ whole genome shotgun (WGS) entry which is preliminary data.</text>
</comment>